<keyword evidence="3" id="KW-1185">Reference proteome</keyword>
<protein>
    <submittedName>
        <fullName evidence="2">VWA domain-containing protein</fullName>
    </submittedName>
</protein>
<feature type="transmembrane region" description="Helical" evidence="1">
    <location>
        <begin position="36"/>
        <end position="54"/>
    </location>
</feature>
<proteinExistence type="predicted"/>
<evidence type="ECO:0000313" key="2">
    <source>
        <dbReference type="EMBL" id="MFD0762317.1"/>
    </source>
</evidence>
<evidence type="ECO:0000313" key="3">
    <source>
        <dbReference type="Proteomes" id="UP001597032"/>
    </source>
</evidence>
<dbReference type="InterPro" id="IPR036465">
    <property type="entry name" value="vWFA_dom_sf"/>
</dbReference>
<keyword evidence="1" id="KW-0812">Transmembrane</keyword>
<dbReference type="Proteomes" id="UP001597032">
    <property type="component" value="Unassembled WGS sequence"/>
</dbReference>
<keyword evidence="1" id="KW-0472">Membrane</keyword>
<dbReference type="RefSeq" id="WP_386782640.1">
    <property type="nucleotide sequence ID" value="NZ_JBHTIC010000008.1"/>
</dbReference>
<dbReference type="PANTHER" id="PTHR37947:SF1">
    <property type="entry name" value="BLL2462 PROTEIN"/>
    <property type="match status" value="1"/>
</dbReference>
<dbReference type="SUPFAM" id="SSF53300">
    <property type="entry name" value="vWA-like"/>
    <property type="match status" value="1"/>
</dbReference>
<accession>A0ABW2Z681</accession>
<gene>
    <name evidence="2" type="ORF">ACFQZW_09510</name>
</gene>
<name>A0ABW2Z681_9FLAO</name>
<dbReference type="EMBL" id="JBHTIC010000008">
    <property type="protein sequence ID" value="MFD0762317.1"/>
    <property type="molecule type" value="Genomic_DNA"/>
</dbReference>
<organism evidence="2 3">
    <name type="scientific">Lutibacter aestuarii</name>
    <dbReference type="NCBI Taxonomy" id="861111"/>
    <lineage>
        <taxon>Bacteria</taxon>
        <taxon>Pseudomonadati</taxon>
        <taxon>Bacteroidota</taxon>
        <taxon>Flavobacteriia</taxon>
        <taxon>Flavobacteriales</taxon>
        <taxon>Flavobacteriaceae</taxon>
        <taxon>Lutibacter</taxon>
    </lineage>
</organism>
<sequence>METATLLYLLLAILIAFLLAVFQYLYKNSEKSQLKYWLFCLRFLSVFLILLLFINPSTKKQIINIVKPNLIVAVDNSSSIKYALQNNYVKKTVEKFKEHPVLNKKFNLNYYSLGTSLKPLDSLNFNEKQTNLSQPLNEFSELYKNEFSPVVLITDGNQTIGNNLEYIHYKKPVFPLIVGDTTEVEDIFIDKININKSTYIHNKLPVEIFVNYKGSNTIAKNLNIYYKRKKVFSKKLKFSENQTVQIASFYLTAEEKGNQYYTAKIEELKDELNTINNSKSFSINVIEETSKIAIVSSILHPDLGMFKKAIESNKQREVSIFNSKNFKENTSNYQLIILYQPTADFKSIFDDINKNKLSYFIISGISTDWNFLNTVQTNVSKNVVLQTEDYSPIFNHSYGSFLFQDIGFSNLPPLEDLFGNVSFKVPYHTLLYKQIGAIETKEPLLATFENSQQKIGLLLGENSWKWRMSSYSNHQTFELFDGFIAHLIQYLSSNNSANRLQVDINPIYYTSETIQVTANYLDQNLNADTRAKLWMTIMNKASKVVNKIPFSKAKSNFYLEISNIPAGEYSYNISIENQDVTASGNFSIVPFEVEQQFSNSNDVSLNFLATKTKGSIYFENQEDFLIETLLNDKRFKNVQKSSVVKSSLINWKWILGIIILLLSLEWFTRKYYGKI</sequence>
<reference evidence="3" key="1">
    <citation type="journal article" date="2019" name="Int. J. Syst. Evol. Microbiol.">
        <title>The Global Catalogue of Microorganisms (GCM) 10K type strain sequencing project: providing services to taxonomists for standard genome sequencing and annotation.</title>
        <authorList>
            <consortium name="The Broad Institute Genomics Platform"/>
            <consortium name="The Broad Institute Genome Sequencing Center for Infectious Disease"/>
            <person name="Wu L."/>
            <person name="Ma J."/>
        </authorList>
    </citation>
    <scope>NUCLEOTIDE SEQUENCE [LARGE SCALE GENOMIC DNA]</scope>
    <source>
        <strain evidence="3">CCUG 60022</strain>
    </source>
</reference>
<evidence type="ECO:0000256" key="1">
    <source>
        <dbReference type="SAM" id="Phobius"/>
    </source>
</evidence>
<keyword evidence="1" id="KW-1133">Transmembrane helix</keyword>
<dbReference type="PANTHER" id="PTHR37947">
    <property type="entry name" value="BLL2462 PROTEIN"/>
    <property type="match status" value="1"/>
</dbReference>
<feature type="transmembrane region" description="Helical" evidence="1">
    <location>
        <begin position="6"/>
        <end position="24"/>
    </location>
</feature>
<comment type="caution">
    <text evidence="2">The sequence shown here is derived from an EMBL/GenBank/DDBJ whole genome shotgun (WGS) entry which is preliminary data.</text>
</comment>